<evidence type="ECO:0000256" key="1">
    <source>
        <dbReference type="SAM" id="SignalP"/>
    </source>
</evidence>
<proteinExistence type="predicted"/>
<accession>A0ABV3WTA3</accession>
<keyword evidence="1" id="KW-0732">Signal</keyword>
<evidence type="ECO:0000313" key="2">
    <source>
        <dbReference type="EMBL" id="MEX4007854.1"/>
    </source>
</evidence>
<sequence length="203" mass="22329">MGTRTGMLHAAIAAAMLTSGAQAASAQSFMPTGGLSTQPVGHYEFCQREPRECTSTAHAGPVDLTRPLWAKIVEVNNIVNTTVTPRTDMELWGVEERWTYPVNGYGDCEDYVLEKRRRLIKAGVPASNLLITVVRQPNGDGHAVLTVHTNMGDFVLDNLEPRVLAWNETEYSYLKRQSAKHSGMWVSIDDGRNVLVGSVSSNR</sequence>
<reference evidence="2 3" key="1">
    <citation type="submission" date="2024-01" db="EMBL/GenBank/DDBJ databases">
        <title>New evidence supports the origin of RcGTA from prophage.</title>
        <authorList>
            <person name="Xu Y."/>
            <person name="Liu B."/>
            <person name="Chen F."/>
        </authorList>
    </citation>
    <scope>NUCLEOTIDE SEQUENCE [LARGE SCALE GENOMIC DNA]</scope>
    <source>
        <strain evidence="2 3">CBW1107-2</strain>
    </source>
</reference>
<name>A0ABV3WTA3_9HYPH</name>
<comment type="caution">
    <text evidence="2">The sequence shown here is derived from an EMBL/GenBank/DDBJ whole genome shotgun (WGS) entry which is preliminary data.</text>
</comment>
<dbReference type="Gene3D" id="3.10.620.30">
    <property type="match status" value="1"/>
</dbReference>
<feature type="signal peptide" evidence="1">
    <location>
        <begin position="1"/>
        <end position="23"/>
    </location>
</feature>
<dbReference type="InterPro" id="IPR010319">
    <property type="entry name" value="Transglutaminase-like_Cys_pept"/>
</dbReference>
<dbReference type="RefSeq" id="WP_173191192.1">
    <property type="nucleotide sequence ID" value="NZ_JABETK010000002.1"/>
</dbReference>
<evidence type="ECO:0000313" key="3">
    <source>
        <dbReference type="Proteomes" id="UP001559025"/>
    </source>
</evidence>
<feature type="chain" id="PRO_5045571747" evidence="1">
    <location>
        <begin position="24"/>
        <end position="203"/>
    </location>
</feature>
<dbReference type="PANTHER" id="PTHR39327">
    <property type="match status" value="1"/>
</dbReference>
<gene>
    <name evidence="2" type="ORF">V1479_11105</name>
</gene>
<dbReference type="PANTHER" id="PTHR39327:SF1">
    <property type="entry name" value="BLR5470 PROTEIN"/>
    <property type="match status" value="1"/>
</dbReference>
<dbReference type="EMBL" id="JAZHFV010000003">
    <property type="protein sequence ID" value="MEX4007854.1"/>
    <property type="molecule type" value="Genomic_DNA"/>
</dbReference>
<organism evidence="2 3">
    <name type="scientific">Neoaquamicrobium sediminum</name>
    <dbReference type="NCBI Taxonomy" id="1849104"/>
    <lineage>
        <taxon>Bacteria</taxon>
        <taxon>Pseudomonadati</taxon>
        <taxon>Pseudomonadota</taxon>
        <taxon>Alphaproteobacteria</taxon>
        <taxon>Hyphomicrobiales</taxon>
        <taxon>Phyllobacteriaceae</taxon>
        <taxon>Neoaquamicrobium</taxon>
    </lineage>
</organism>
<protein>
    <submittedName>
        <fullName evidence="2">Transglutaminase-like cysteine peptidase</fullName>
    </submittedName>
</protein>
<dbReference type="Proteomes" id="UP001559025">
    <property type="component" value="Unassembled WGS sequence"/>
</dbReference>
<dbReference type="Pfam" id="PF06035">
    <property type="entry name" value="Peptidase_C93"/>
    <property type="match status" value="1"/>
</dbReference>
<keyword evidence="3" id="KW-1185">Reference proteome</keyword>